<dbReference type="SMART" id="SM00823">
    <property type="entry name" value="PKS_PP"/>
    <property type="match status" value="4"/>
</dbReference>
<dbReference type="Gene3D" id="1.10.1200.10">
    <property type="entry name" value="ACP-like"/>
    <property type="match status" value="4"/>
</dbReference>
<dbReference type="SUPFAM" id="SSF47336">
    <property type="entry name" value="ACP-like"/>
    <property type="match status" value="5"/>
</dbReference>
<sequence>MLPATSLPALNTSRPPPDGTPEVRRSVQRDLKLESNDIHRESASIAAFHRFVRLLVGRGQDDVCFVVALKGEEEEGRVCSVQFSAAESEAVVEDVERVEDVPSGFLLDLRFVARIVPTNTGYQIVLDVDGHLIPEAALDTLLELLCSQISGNDHNAAQKSILNYPHHSRPVPFPQEPDIERHPALLHGCFERRVEQFPDRMAIDYLNLDQTRVQYTYREVNAIAERIAARIASGDQQNEGPVAIVMGPSPEMYIAYIAVLKAGRPFCPIPVDAPVERQMVILEDLECRMVITRNHDIGLEIFGGNDQTKALSDDVQIVNASDFLDPKLLTEEPEIQHSIRTCLSSADEDDLAYILYTSGTTGKPKGVQISHLSAACLVAADSAIVPIASSPNARPTRWFQFCAPTFDPSIMEIFVTLSGGGTLCCAERQLTLNDIYSVLAQMDVDVMLATPSLATLLDPLQLKGLWAMGEALNVKVTETFAALNPAASSDWSPDDGPRGLYNGYGPTEAAMNCSALLHVLANNRGGIIGSPLPSVSLIVVDEQDPLRPLPYGCAGELLISGPQVSSRGYLNRPEETAKAFLPVTPWGRAYRTGDRARVVWDSAGNPSVEFLGRISSDQVKLSGRRVELGEIDAAVLAVPEVREALTVIYKPPGSEGKGSEKPLTAVSLVDGAEWDAVKEKIEATVQKNLLPFMRPYRLFMMEQIPRSLAGKLDRRALTTVLHEKINAEQTMQSSEEVADDEPQDPLPPHLAEVEGKLLDILSDILQYRPSPTASLVSDAGLDSLRGMQLLSRVRAQYLVEDLSLQDLLSGQSVRRLLLSKDDRLASAADDKTKAILRDFSHRHLNSASRSAGLPAEDIEKVVPATAGQSGAIASLMRSSQGTRKTYINHSCYHLEPGRVDIDRLIAAIEDVLIAREAYRTTFVPIDDAIAPFAHCILTPEAAAKHGLCRVVRRCGSHSEEHWLQEAENAISIVANTLYRIQIVDDHLLIISLFHGIFDGASLELLMVDIERQYHGLPKEHRSDISFAAEHDLKLQSKKTDDFWLQETANFHAETIPVLIGSKSQPWTEQEAETLVVKHTTSLKYKDLETRSREIGASPLAIWQTAWAMLLSSYSERQASDVMLGSVVSNRFDTESAVCHGPTFTVLPCRVQVPNDPDSITSVGQAVSQVARAGTRALGHAYPSLGLITTPEGKLPYDSLLAFQHFQVEESSKSERESLWNRISWPAMRHDFGAMLEVWPCDQAIPRSQWNTECPMIVKLTFKTDLFAEVTAERILSQLSSIVMAILERPQQTARECLGSIPRALLSVQNVDAKRVKFDLGNVPSTNPSDNHSTASNTDNTLACTSRFVVTSEPPHRLVPFHGVGELALNGPRIGEAREHASSTAGRSVWSEDLQQHIILTGDIVRMVDHGIEMLGRSDNFVKVNGIGIHLSRINAAFSDAHEDPEDIETLLMTRPGMENSALVSFASVRNESADAPLIAEDKRAWSVRESILIAARQKLDDYMVPSFVVMLNSIPRTASNDVDRKALEDVFTKLDLDRFATSNEFQLSKAQPEFKVRTPTDDRVIGILSEITGVDAASITDNMSLARLGIHSMAAIRLAWRLKKEAQISVAVVDLLTCSSVGQLLQIVSSGAARGARDEEQRKTAEYLDRIEWQLFDKFAEQLNPQAGSSDFTLHCLRPATTMQEALVIETLRDNRSYWSHRMFRLPPGVDFDRLRAAWEAVARDNEILRTSFMVAAEIAPDATSWLREADLPTAILQAIVKSTEIRWTVAEWSSASQSLATVANDIAQHARNECSPIASSKLTPPWSVTILQDSSTDEKTMILHMHHALHDAASMESIFEDLVKQYQDGSQKSEWAQFGEAMRYGIFATREQTERAQSKVQELYGPLVEQFGAITTTKCPDLTGSRQPQQRKILRTTASIRPCDDLKLWSALQASVAKYDLKSPAQIISTAFGSVLAEYLESKYVVIGETLDQRIQDTKLQSVIGPLIVTVPIAVRIDLSTADFFSSLSRETNAAMQDLYHMQPAALRKTLGISSDQPLYPALVVFHPRMGDDETKDDAKNTTSSKFFDEMEDVVGLSVEHSLALNIFEGEPGNGYTFELSGDSSVISVPQLELLLSQVKSQLSAMLSHPNVPIIELNNTLPRSVLSVNDATYKAMNEIKKLSRKSQWSGIAPPTVNPVAWIEYHARHHPRWTAVEQIADMDDPYAVRRWTYSFLLFKVSRILEALSKRGIQRGSIVAVHLGRTLESFATIIALFRGGYIYLPLDEELPSERTATLATDAGAAAFITTQDLLTELKSDLGDSSLVGIDVMLLETLLTNPNPQADATVSLPKYRSHKHSTDDGYILFTSGSTGKPKGVRVTNFNLCNFIESLGKRILDHSPQTGRLGGIGKYLNIASRSFDPHLTHMFMAWRFGLAATIGPRMMMLGNLEQIINENSITHFGTVPSVLQQAQLTPARVPSVVLVTVGGEKVSNSVLDTWAGDSNGPSAGPLVLNAYGPTECTIGCSSNVVDYDSNARNIGWAHDSATAIVFAQEVFGHIGKQVIAKRGQIGELCIAGNMVSLGYLSRPEAQAEAFATTTLLRSEDNGKPLRFYRTGDLVRMMADGSMEFLGRSDQQAKVNGQRLELGEVEHFLQKTAEAMKLKLEFAAAVIDHPELPRPRLFTFIAAARDTDDPSSKNILELTTIAGSRSLSDELSEACAKSLPAFMVPELVWVNHIPHLKASGKVDTKTLNLLIKSMSLSQLHGDEQEAESNDTLQQSLTKDEETVLLAIEYTLGSKTKRPSASRSIYELGIDSISAIQLSAHLKQSGFRLSTADVLSHATIRHLAQKGRTSSPADDHTLLHNAAQRIKQFQKDYESEVKSSFGDSGVQVEQILPTMPLQGALLARSIAQLQEDEDESFEKIKYVTQFRYSLSDSTDLERFVSAVKKVLQKEQMLRTCFRQISTGQMAQIVLSRCLGGPLVTFVNSPWATWCQSSSPDMIARQLVEDIGNLPPVRVHVFDGSSPEILLSIHHALFDGDAISQLRDRIQEQYQGAVKNKSRQDAIQQLLVTFEAVDPDAAIAFWHRNLQDVAPCLVGDHSNASERQTKNLARSMRRLSLPLEKLRSAVQNCSVSLNALFQTVFAVLLSELLPERSDVVFGNVVSLRPLLASTIPDIDQVIAPCLNTLPQRIQLSEAGQNQGSLRSLAQSVREIFSETMQHAFVPLDQILKWAQSNEALFDAVISVNMHNHQVGATGDKTSSQPAFLTLEETMSATNVPFAADVNIHSFGSYLGYVEVELSSSTQNVQVSELVGRFEEICNIFVERPETQVFGLLPLLPETVVAPVSARNDGVHEPDDTPWSCTEMIIRDVVCELLAVPPEKMRKRTSFYRLGLDSILVLRMVKLLHDRIGVKLSPLAVLRARCVAGVADAVEKRGSIARYPHKELQSGRSDDTGDLLRLAKNLGVYPAASRCYLATPMQQGMLSAGLAHFVEAHNQSKPYVYRHTFEIKDRSKFRLEAFHHAWKQSVEQVEILRTTFHFTEDDSQPWLGIVRPFADVFREAQVVQSMEDAVRTAASIDASTCLACCTLVVPKDLTERITAVFTMHHAIYDGVSLSRLWKIFTKSYHAFINGSDASLAPLVPFSRAAEQIAAEQAPAVAYWSRQLEEYSYAPVMKNHDKGETIQSTRYRAVVSLPSGQHEEVKSRCRDIGSTVNAALMVAWSKVLAKAVLKQSDVVFGQVLDGRLLALDVEGQGLNADSVVGPLLNTVPIRMLLSSDCSNQQMLQRAQHLSEDAQQHQVASLRVVQNTWRSTTSCAVSSELFQSLLVFNSEGGGKAEDSDNCIWRPSRLTSGDGQDGFTEYPLVCNVSASRTGLDLRVSTAPSHFDALSADRLASNLKTELLEQLTSLDAPSVPATLPLQKQPSANAQLSREESRSTATDESKEENVDLCTVVLDAFEAVRGRAKMTDTVDAHTNLFRAGLDSILAIRLSSKLSRTAIPLTVPQIMQSKTVASMVARLRTVQMRKQELQNTGCRSGPNVDARLVSDAEQQEAIRRLGWTESDVESVLPCLAGQEHHIESWTFAGHRFFEAPWIFKLKSDLLVSQVRRAWDELRRHHAILRSSFVAVTKSCVGGPKAMQVTQKAHCVNTRADGTFSLVESNEASTLDALLVQHLQQTNDQTSSLLSPPARLTLLRNADGHSAMVMRLHHAMYDAWSIRGILRDFDVLLADGELSGSTDLVEALHAILAERKPNDEQVFWSQTLKEAQKTILPGDADETETPGPLGPQHLVRMPSVVSAAAIRNLERLSQSKASASLSPALLLAFAQTLAEYTGTTSPTFGFYHASRSLGPTDLTNMAVPTMTLTPLSVVVGHRAQYRSTAVAGVESIQNHLSKLGQFGQASVHDIMRSIGHAQPFFNAYINLLYRDTSDLGGDKSAPSSRSLATLERLTPSSNTYFTETRASEQCAPPVRELDTSYIAPERLFVDVVVDRENGGISLGLRCDRSLYGVEQVRTFARRFVRNLSRLEEVLSGV</sequence>
<dbReference type="FunFam" id="3.30.300.30:FF:000015">
    <property type="entry name" value="Nonribosomal peptide synthase SidD"/>
    <property type="match status" value="1"/>
</dbReference>
<evidence type="ECO:0000313" key="6">
    <source>
        <dbReference type="EMBL" id="SMY23171.1"/>
    </source>
</evidence>
<evidence type="ECO:0000313" key="7">
    <source>
        <dbReference type="Proteomes" id="UP000215453"/>
    </source>
</evidence>
<dbReference type="Pfam" id="PF00550">
    <property type="entry name" value="PP-binding"/>
    <property type="match status" value="5"/>
</dbReference>
<dbReference type="GO" id="GO:0016874">
    <property type="term" value="F:ligase activity"/>
    <property type="evidence" value="ECO:0007669"/>
    <property type="project" value="UniProtKB-KW"/>
</dbReference>
<dbReference type="InterPro" id="IPR000873">
    <property type="entry name" value="AMP-dep_synth/lig_dom"/>
</dbReference>
<dbReference type="PROSITE" id="PS50075">
    <property type="entry name" value="CARRIER"/>
    <property type="match status" value="5"/>
</dbReference>
<dbReference type="Gene3D" id="3.40.50.12780">
    <property type="entry name" value="N-terminal domain of ligase-like"/>
    <property type="match status" value="2"/>
</dbReference>
<dbReference type="InterPro" id="IPR042099">
    <property type="entry name" value="ANL_N_sf"/>
</dbReference>
<dbReference type="Gene3D" id="3.30.559.30">
    <property type="entry name" value="Nonribosomal peptide synthetase, condensation domain"/>
    <property type="match status" value="5"/>
</dbReference>
<dbReference type="Gene3D" id="3.30.300.30">
    <property type="match status" value="3"/>
</dbReference>
<evidence type="ECO:0000259" key="5">
    <source>
        <dbReference type="PROSITE" id="PS50075"/>
    </source>
</evidence>
<dbReference type="Pfam" id="PF00501">
    <property type="entry name" value="AMP-binding"/>
    <property type="match status" value="2"/>
</dbReference>
<dbReference type="PANTHER" id="PTHR45527:SF1">
    <property type="entry name" value="FATTY ACID SYNTHASE"/>
    <property type="match status" value="1"/>
</dbReference>
<gene>
    <name evidence="6" type="ORF">ZT1A5_G4611</name>
</gene>
<feature type="domain" description="Carrier" evidence="5">
    <location>
        <begin position="3923"/>
        <end position="4001"/>
    </location>
</feature>
<dbReference type="PANTHER" id="PTHR45527">
    <property type="entry name" value="NONRIBOSOMAL PEPTIDE SYNTHETASE"/>
    <property type="match status" value="1"/>
</dbReference>
<proteinExistence type="predicted"/>
<feature type="region of interest" description="Disordered" evidence="4">
    <location>
        <begin position="3892"/>
        <end position="3922"/>
    </location>
</feature>
<evidence type="ECO:0000256" key="1">
    <source>
        <dbReference type="ARBA" id="ARBA00022450"/>
    </source>
</evidence>
<reference evidence="6 7" key="1">
    <citation type="submission" date="2016-10" db="EMBL/GenBank/DDBJ databases">
        <authorList>
            <person name="Varghese N."/>
        </authorList>
    </citation>
    <scope>NUCLEOTIDE SEQUENCE [LARGE SCALE GENOMIC DNA]</scope>
</reference>
<dbReference type="GO" id="GO:0005737">
    <property type="term" value="C:cytoplasm"/>
    <property type="evidence" value="ECO:0007669"/>
    <property type="project" value="TreeGrafter"/>
</dbReference>
<dbReference type="Pfam" id="PF00668">
    <property type="entry name" value="Condensation"/>
    <property type="match status" value="5"/>
</dbReference>
<dbReference type="InterPro" id="IPR036736">
    <property type="entry name" value="ACP-like_sf"/>
</dbReference>
<feature type="compositionally biased region" description="Polar residues" evidence="4">
    <location>
        <begin position="3898"/>
        <end position="3908"/>
    </location>
</feature>
<feature type="domain" description="Carrier" evidence="5">
    <location>
        <begin position="748"/>
        <end position="824"/>
    </location>
</feature>
<evidence type="ECO:0000256" key="4">
    <source>
        <dbReference type="SAM" id="MobiDB-lite"/>
    </source>
</evidence>
<dbReference type="InterPro" id="IPR045851">
    <property type="entry name" value="AMP-bd_C_sf"/>
</dbReference>
<dbReference type="InterPro" id="IPR020806">
    <property type="entry name" value="PKS_PP-bd"/>
</dbReference>
<feature type="region of interest" description="Disordered" evidence="4">
    <location>
        <begin position="1"/>
        <end position="25"/>
    </location>
</feature>
<dbReference type="GO" id="GO:0044550">
    <property type="term" value="P:secondary metabolite biosynthetic process"/>
    <property type="evidence" value="ECO:0007669"/>
    <property type="project" value="TreeGrafter"/>
</dbReference>
<dbReference type="Gene3D" id="3.30.559.10">
    <property type="entry name" value="Chloramphenicol acetyltransferase-like domain"/>
    <property type="match status" value="5"/>
</dbReference>
<dbReference type="SUPFAM" id="SSF56801">
    <property type="entry name" value="Acetyl-CoA synthetase-like"/>
    <property type="match status" value="3"/>
</dbReference>
<dbReference type="InterPro" id="IPR020845">
    <property type="entry name" value="AMP-binding_CS"/>
</dbReference>
<dbReference type="InterPro" id="IPR023213">
    <property type="entry name" value="CAT-like_dom_sf"/>
</dbReference>
<feature type="compositionally biased region" description="Basic and acidic residues" evidence="4">
    <location>
        <begin position="3909"/>
        <end position="3922"/>
    </location>
</feature>
<evidence type="ECO:0000256" key="2">
    <source>
        <dbReference type="ARBA" id="ARBA00022553"/>
    </source>
</evidence>
<dbReference type="PROSITE" id="PS00455">
    <property type="entry name" value="AMP_BINDING"/>
    <property type="match status" value="2"/>
</dbReference>
<evidence type="ECO:0000256" key="3">
    <source>
        <dbReference type="ARBA" id="ARBA00022598"/>
    </source>
</evidence>
<keyword evidence="3" id="KW-0436">Ligase</keyword>
<protein>
    <recommendedName>
        <fullName evidence="5">Carrier domain-containing protein</fullName>
    </recommendedName>
</protein>
<feature type="domain" description="Carrier" evidence="5">
    <location>
        <begin position="1558"/>
        <end position="1632"/>
    </location>
</feature>
<dbReference type="InterPro" id="IPR009081">
    <property type="entry name" value="PP-bd_ACP"/>
</dbReference>
<name>A0A1Y6LKZ3_ZYMTR</name>
<accession>A0A1Y6LKZ3</accession>
<dbReference type="InterPro" id="IPR006162">
    <property type="entry name" value="Ppantetheine_attach_site"/>
</dbReference>
<dbReference type="GO" id="GO:0043041">
    <property type="term" value="P:amino acid activation for nonribosomal peptide biosynthetic process"/>
    <property type="evidence" value="ECO:0007669"/>
    <property type="project" value="TreeGrafter"/>
</dbReference>
<feature type="domain" description="Carrier" evidence="5">
    <location>
        <begin position="3341"/>
        <end position="3415"/>
    </location>
</feature>
<dbReference type="InterPro" id="IPR001242">
    <property type="entry name" value="Condensation_dom"/>
</dbReference>
<dbReference type="Proteomes" id="UP000215453">
    <property type="component" value="Chromosome 4"/>
</dbReference>
<dbReference type="EMBL" id="LT882679">
    <property type="protein sequence ID" value="SMY23171.1"/>
    <property type="molecule type" value="Genomic_DNA"/>
</dbReference>
<dbReference type="GO" id="GO:0031177">
    <property type="term" value="F:phosphopantetheine binding"/>
    <property type="evidence" value="ECO:0007669"/>
    <property type="project" value="InterPro"/>
</dbReference>
<keyword evidence="1" id="KW-0596">Phosphopantetheine</keyword>
<keyword evidence="2" id="KW-0597">Phosphoprotein</keyword>
<feature type="domain" description="Carrier" evidence="5">
    <location>
        <begin position="2758"/>
        <end position="2834"/>
    </location>
</feature>
<dbReference type="SUPFAM" id="SSF52777">
    <property type="entry name" value="CoA-dependent acyltransferases"/>
    <property type="match status" value="10"/>
</dbReference>
<dbReference type="PROSITE" id="PS00012">
    <property type="entry name" value="PHOSPHOPANTETHEINE"/>
    <property type="match status" value="5"/>
</dbReference>
<organism evidence="6 7">
    <name type="scientific">Zymoseptoria tritici ST99CH_1A5</name>
    <dbReference type="NCBI Taxonomy" id="1276529"/>
    <lineage>
        <taxon>Eukaryota</taxon>
        <taxon>Fungi</taxon>
        <taxon>Dikarya</taxon>
        <taxon>Ascomycota</taxon>
        <taxon>Pezizomycotina</taxon>
        <taxon>Dothideomycetes</taxon>
        <taxon>Dothideomycetidae</taxon>
        <taxon>Mycosphaerellales</taxon>
        <taxon>Mycosphaerellaceae</taxon>
        <taxon>Zymoseptoria</taxon>
    </lineage>
</organism>